<name>A0A8J4E8H1_9ACTN</name>
<accession>A0A8J4E8H1</accession>
<feature type="signal peptide" evidence="1">
    <location>
        <begin position="1"/>
        <end position="17"/>
    </location>
</feature>
<keyword evidence="3" id="KW-1185">Reference proteome</keyword>
<dbReference type="SUPFAM" id="SSF50969">
    <property type="entry name" value="YVTN repeat-like/Quinoprotein amine dehydrogenase"/>
    <property type="match status" value="1"/>
</dbReference>
<feature type="chain" id="PRO_5035210436" evidence="1">
    <location>
        <begin position="18"/>
        <end position="367"/>
    </location>
</feature>
<dbReference type="AlphaFoldDB" id="A0A8J4E8H1"/>
<keyword evidence="1" id="KW-0732">Signal</keyword>
<dbReference type="PANTHER" id="PTHR31778:SF2">
    <property type="entry name" value="BUD SITE SELECTION PROTEIN RAX2"/>
    <property type="match status" value="1"/>
</dbReference>
<evidence type="ECO:0000313" key="2">
    <source>
        <dbReference type="EMBL" id="GIJ65666.1"/>
    </source>
</evidence>
<dbReference type="PANTHER" id="PTHR31778">
    <property type="entry name" value="BUD SITE SELECTION PROTEIN RAX2"/>
    <property type="match status" value="1"/>
</dbReference>
<comment type="caution">
    <text evidence="2">The sequence shown here is derived from an EMBL/GenBank/DDBJ whole genome shotgun (WGS) entry which is preliminary data.</text>
</comment>
<dbReference type="EMBL" id="BOPH01000007">
    <property type="protein sequence ID" value="GIJ65666.1"/>
    <property type="molecule type" value="Genomic_DNA"/>
</dbReference>
<reference evidence="2" key="1">
    <citation type="submission" date="2021-01" db="EMBL/GenBank/DDBJ databases">
        <title>Whole genome shotgun sequence of Virgisporangium ochraceum NBRC 16418.</title>
        <authorList>
            <person name="Komaki H."/>
            <person name="Tamura T."/>
        </authorList>
    </citation>
    <scope>NUCLEOTIDE SEQUENCE</scope>
    <source>
        <strain evidence="2">NBRC 16418</strain>
    </source>
</reference>
<gene>
    <name evidence="2" type="ORF">Voc01_005830</name>
</gene>
<dbReference type="InterPro" id="IPR011044">
    <property type="entry name" value="Quino_amine_DH_bsu"/>
</dbReference>
<dbReference type="GO" id="GO:1902929">
    <property type="term" value="C:plasma membrane of growing cell tip"/>
    <property type="evidence" value="ECO:0007669"/>
    <property type="project" value="TreeGrafter"/>
</dbReference>
<organism evidence="2 3">
    <name type="scientific">Virgisporangium ochraceum</name>
    <dbReference type="NCBI Taxonomy" id="65505"/>
    <lineage>
        <taxon>Bacteria</taxon>
        <taxon>Bacillati</taxon>
        <taxon>Actinomycetota</taxon>
        <taxon>Actinomycetes</taxon>
        <taxon>Micromonosporales</taxon>
        <taxon>Micromonosporaceae</taxon>
        <taxon>Virgisporangium</taxon>
    </lineage>
</organism>
<dbReference type="Pfam" id="PF17164">
    <property type="entry name" value="DUF5122"/>
    <property type="match status" value="1"/>
</dbReference>
<evidence type="ECO:0000313" key="3">
    <source>
        <dbReference type="Proteomes" id="UP000635606"/>
    </source>
</evidence>
<sequence length="367" mass="37456">MAVAALVGVVASGAANAAVSENPVVTPVFNGPVYAVATAGNVVYVGGEFNSAVVRGKQAVRTRLAAFDATTGALLNWAPAADRTVRAVAVDPDGSVWAGGDFQTVDGQPRDSLARISAAGALDPVSFRVSGGSPRALAVGHGRLYVAGVFNAVNGVKRGNVAAIDLATRTLSGWSARTDDVVNALAVGGDRVYLGGAFHRVNDVGSTARLIAVKRDGGAVDMGFRPRPDSIVWGVTVSGDRVYAALGGRGGRAVSYTLNGVAKWAITTDGDAQAIAALGNTVYIGGHFDHVCRTARNGDHGVCLDGSVSRVKLAATDVDGKLLPWSPQGNGIRGVLALVANAQVGVVAAGEFTMLDGRSQKRIAVFR</sequence>
<evidence type="ECO:0000256" key="1">
    <source>
        <dbReference type="SAM" id="SignalP"/>
    </source>
</evidence>
<dbReference type="InterPro" id="IPR013431">
    <property type="entry name" value="Delta_60_rpt"/>
</dbReference>
<protein>
    <submittedName>
        <fullName evidence="2">Uncharacterized protein</fullName>
    </submittedName>
</protein>
<proteinExistence type="predicted"/>
<dbReference type="Proteomes" id="UP000635606">
    <property type="component" value="Unassembled WGS sequence"/>
</dbReference>
<dbReference type="Gene3D" id="2.80.10.50">
    <property type="match status" value="1"/>
</dbReference>